<evidence type="ECO:0000313" key="1">
    <source>
        <dbReference type="EMBL" id="MBT9288202.1"/>
    </source>
</evidence>
<reference evidence="1 2" key="1">
    <citation type="submission" date="2021-06" db="EMBL/GenBank/DDBJ databases">
        <authorList>
            <person name="Grouzdev D.S."/>
            <person name="Koziaeva V."/>
        </authorList>
    </citation>
    <scope>NUCLEOTIDE SEQUENCE [LARGE SCALE GENOMIC DNA]</scope>
    <source>
        <strain evidence="1 2">22</strain>
    </source>
</reference>
<keyword evidence="2" id="KW-1185">Reference proteome</keyword>
<proteinExistence type="predicted"/>
<sequence>MPICLLAGTRSAVAAAELVTLVWTHSVEKVEWRETWAATPAGLVALEARVKGSGAGMEPGPEARLVDGWWVWRPDLPPQAVLSLARSGAVADWRLCSHHACTAPSDLIPGLAADEPVRLAVCRPE</sequence>
<dbReference type="Pfam" id="PF08905">
    <property type="entry name" value="DUF1850"/>
    <property type="match status" value="1"/>
</dbReference>
<name>A0A947D4X1_9HYPH</name>
<dbReference type="Proteomes" id="UP000766595">
    <property type="component" value="Unassembled WGS sequence"/>
</dbReference>
<evidence type="ECO:0000313" key="2">
    <source>
        <dbReference type="Proteomes" id="UP000766595"/>
    </source>
</evidence>
<protein>
    <submittedName>
        <fullName evidence="1">DUF1850 domain-containing protein</fullName>
    </submittedName>
</protein>
<organism evidence="1 2">
    <name type="scientific">Prosthecodimorpha staleyi</name>
    <dbReference type="NCBI Taxonomy" id="2840188"/>
    <lineage>
        <taxon>Bacteria</taxon>
        <taxon>Pseudomonadati</taxon>
        <taxon>Pseudomonadota</taxon>
        <taxon>Alphaproteobacteria</taxon>
        <taxon>Hyphomicrobiales</taxon>
        <taxon>Ancalomicrobiaceae</taxon>
        <taxon>Prosthecodimorpha</taxon>
    </lineage>
</organism>
<dbReference type="AlphaFoldDB" id="A0A947D4X1"/>
<dbReference type="RefSeq" id="WP_261966883.1">
    <property type="nucleotide sequence ID" value="NZ_JAHHZF010000001.1"/>
</dbReference>
<gene>
    <name evidence="1" type="ORF">KL771_01990</name>
</gene>
<dbReference type="InterPro" id="IPR015001">
    <property type="entry name" value="DUF1850"/>
</dbReference>
<accession>A0A947D4X1</accession>
<comment type="caution">
    <text evidence="1">The sequence shown here is derived from an EMBL/GenBank/DDBJ whole genome shotgun (WGS) entry which is preliminary data.</text>
</comment>
<dbReference type="EMBL" id="JAHHZF010000001">
    <property type="protein sequence ID" value="MBT9288202.1"/>
    <property type="molecule type" value="Genomic_DNA"/>
</dbReference>